<evidence type="ECO:0000313" key="1">
    <source>
        <dbReference type="EMBL" id="MBB6556168.1"/>
    </source>
</evidence>
<reference evidence="1 2" key="1">
    <citation type="submission" date="2020-08" db="EMBL/GenBank/DDBJ databases">
        <title>Sequencing the genomes of 1000 actinobacteria strains.</title>
        <authorList>
            <person name="Klenk H.-P."/>
        </authorList>
    </citation>
    <scope>NUCLEOTIDE SEQUENCE [LARGE SCALE GENOMIC DNA]</scope>
    <source>
        <strain evidence="1 2">DSM 43768</strain>
    </source>
</reference>
<dbReference type="EMBL" id="JACHMI010000001">
    <property type="protein sequence ID" value="MBB6556168.1"/>
    <property type="molecule type" value="Genomic_DNA"/>
</dbReference>
<sequence>MSTSADRAADLRAQADALDALADLETRLLDAKQSGDPDAIREAAEGLRAARAEARPEGMAVGGDAFVSNADEEV</sequence>
<dbReference type="AlphaFoldDB" id="A0A7X0U5S5"/>
<name>A0A7X0U5S5_9ACTN</name>
<proteinExistence type="predicted"/>
<dbReference type="Proteomes" id="UP000565579">
    <property type="component" value="Unassembled WGS sequence"/>
</dbReference>
<comment type="caution">
    <text evidence="1">The sequence shown here is derived from an EMBL/GenBank/DDBJ whole genome shotgun (WGS) entry which is preliminary data.</text>
</comment>
<dbReference type="RefSeq" id="WP_185110650.1">
    <property type="nucleotide sequence ID" value="NZ_BAAAXY010000153.1"/>
</dbReference>
<protein>
    <submittedName>
        <fullName evidence="1">Uncharacterized protein</fullName>
    </submittedName>
</protein>
<evidence type="ECO:0000313" key="2">
    <source>
        <dbReference type="Proteomes" id="UP000565579"/>
    </source>
</evidence>
<organism evidence="1 2">
    <name type="scientific">Nonomuraea rubra</name>
    <dbReference type="NCBI Taxonomy" id="46180"/>
    <lineage>
        <taxon>Bacteria</taxon>
        <taxon>Bacillati</taxon>
        <taxon>Actinomycetota</taxon>
        <taxon>Actinomycetes</taxon>
        <taxon>Streptosporangiales</taxon>
        <taxon>Streptosporangiaceae</taxon>
        <taxon>Nonomuraea</taxon>
    </lineage>
</organism>
<gene>
    <name evidence="1" type="ORF">HD593_010963</name>
</gene>
<keyword evidence="2" id="KW-1185">Reference proteome</keyword>
<accession>A0A7X0U5S5</accession>